<protein>
    <submittedName>
        <fullName evidence="2">Putative sensory transduction regulator</fullName>
    </submittedName>
</protein>
<dbReference type="OrthoDB" id="33037at2"/>
<dbReference type="STRING" id="1121449.SAMN02745704_00722"/>
<dbReference type="AlphaFoldDB" id="A0A1T4WD49"/>
<dbReference type="RefSeq" id="WP_078716283.1">
    <property type="nucleotide sequence ID" value="NZ_FUYC01000002.1"/>
</dbReference>
<dbReference type="Pfam" id="PF10722">
    <property type="entry name" value="YbjN"/>
    <property type="match status" value="1"/>
</dbReference>
<evidence type="ECO:0000313" key="3">
    <source>
        <dbReference type="Proteomes" id="UP000190027"/>
    </source>
</evidence>
<name>A0A1T4WD49_9BACT</name>
<dbReference type="EMBL" id="FUYC01000002">
    <property type="protein sequence ID" value="SKA74611.1"/>
    <property type="molecule type" value="Genomic_DNA"/>
</dbReference>
<dbReference type="CDD" id="cd17511">
    <property type="entry name" value="YbjN_AmyR-like"/>
    <property type="match status" value="1"/>
</dbReference>
<feature type="chain" id="PRO_5012594608" evidence="1">
    <location>
        <begin position="28"/>
        <end position="160"/>
    </location>
</feature>
<evidence type="ECO:0000256" key="1">
    <source>
        <dbReference type="SAM" id="SignalP"/>
    </source>
</evidence>
<proteinExistence type="predicted"/>
<sequence length="160" mass="18098">MRQVKTHFTIMLALALCLGLFSGNCFAQSMYDGISGPEMQRILNNMGFSTELTRDDAGDPLINSSEDGLNFQVYFYNCTNDVCEAIQFYSGFTQTNNPSAESINEWNTTKRFGRAYRNNNGDSRVEMDALVTGGVTEQHIRNLASTWKIVLQQFAQHINW</sequence>
<accession>A0A1T4WD49</accession>
<gene>
    <name evidence="2" type="ORF">SAMN02745704_00722</name>
</gene>
<feature type="signal peptide" evidence="1">
    <location>
        <begin position="1"/>
        <end position="27"/>
    </location>
</feature>
<keyword evidence="3" id="KW-1185">Reference proteome</keyword>
<dbReference type="InterPro" id="IPR019660">
    <property type="entry name" value="Put_sensory_transdc_reg_YbjN"/>
</dbReference>
<keyword evidence="1" id="KW-0732">Signal</keyword>
<organism evidence="2 3">
    <name type="scientific">Paucidesulfovibrio gracilis DSM 16080</name>
    <dbReference type="NCBI Taxonomy" id="1121449"/>
    <lineage>
        <taxon>Bacteria</taxon>
        <taxon>Pseudomonadati</taxon>
        <taxon>Thermodesulfobacteriota</taxon>
        <taxon>Desulfovibrionia</taxon>
        <taxon>Desulfovibrionales</taxon>
        <taxon>Desulfovibrionaceae</taxon>
        <taxon>Paucidesulfovibrio</taxon>
    </lineage>
</organism>
<reference evidence="2 3" key="1">
    <citation type="submission" date="2017-02" db="EMBL/GenBank/DDBJ databases">
        <authorList>
            <person name="Peterson S.W."/>
        </authorList>
    </citation>
    <scope>NUCLEOTIDE SEQUENCE [LARGE SCALE GENOMIC DNA]</scope>
    <source>
        <strain evidence="2 3">DSM 16080</strain>
    </source>
</reference>
<dbReference type="Proteomes" id="UP000190027">
    <property type="component" value="Unassembled WGS sequence"/>
</dbReference>
<evidence type="ECO:0000313" key="2">
    <source>
        <dbReference type="EMBL" id="SKA74611.1"/>
    </source>
</evidence>